<keyword evidence="2" id="KW-1185">Reference proteome</keyword>
<gene>
    <name evidence="1" type="ORF">VNO78_14160</name>
</gene>
<dbReference type="EMBL" id="JAYMYS010000003">
    <property type="protein sequence ID" value="KAK7402137.1"/>
    <property type="molecule type" value="Genomic_DNA"/>
</dbReference>
<evidence type="ECO:0000313" key="1">
    <source>
        <dbReference type="EMBL" id="KAK7402137.1"/>
    </source>
</evidence>
<reference evidence="1 2" key="1">
    <citation type="submission" date="2024-01" db="EMBL/GenBank/DDBJ databases">
        <title>The genomes of 5 underutilized Papilionoideae crops provide insights into root nodulation and disease resistanc.</title>
        <authorList>
            <person name="Jiang F."/>
        </authorList>
    </citation>
    <scope>NUCLEOTIDE SEQUENCE [LARGE SCALE GENOMIC DNA]</scope>
    <source>
        <strain evidence="1">DUOXIRENSHENG_FW03</strain>
        <tissue evidence="1">Leaves</tissue>
    </source>
</reference>
<accession>A0AAN9SRZ1</accession>
<sequence length="126" mass="14199">MRREKQLSMAYYSSMGLGYSPICVVFNSHAPTLSNTDNPFLSLSKHTSDTCPVLFSLYDKLICTLHSSCFLLYSSLTFDSLPSLQVLVSFPLHFQLLFFPIYISSSLPHVCETLPSQHSCSCFALW</sequence>
<organism evidence="1 2">
    <name type="scientific">Psophocarpus tetragonolobus</name>
    <name type="common">Winged bean</name>
    <name type="synonym">Dolichos tetragonolobus</name>
    <dbReference type="NCBI Taxonomy" id="3891"/>
    <lineage>
        <taxon>Eukaryota</taxon>
        <taxon>Viridiplantae</taxon>
        <taxon>Streptophyta</taxon>
        <taxon>Embryophyta</taxon>
        <taxon>Tracheophyta</taxon>
        <taxon>Spermatophyta</taxon>
        <taxon>Magnoliopsida</taxon>
        <taxon>eudicotyledons</taxon>
        <taxon>Gunneridae</taxon>
        <taxon>Pentapetalae</taxon>
        <taxon>rosids</taxon>
        <taxon>fabids</taxon>
        <taxon>Fabales</taxon>
        <taxon>Fabaceae</taxon>
        <taxon>Papilionoideae</taxon>
        <taxon>50 kb inversion clade</taxon>
        <taxon>NPAAA clade</taxon>
        <taxon>indigoferoid/millettioid clade</taxon>
        <taxon>Phaseoleae</taxon>
        <taxon>Psophocarpus</taxon>
    </lineage>
</organism>
<comment type="caution">
    <text evidence="1">The sequence shown here is derived from an EMBL/GenBank/DDBJ whole genome shotgun (WGS) entry which is preliminary data.</text>
</comment>
<evidence type="ECO:0000313" key="2">
    <source>
        <dbReference type="Proteomes" id="UP001386955"/>
    </source>
</evidence>
<dbReference type="AlphaFoldDB" id="A0AAN9SRZ1"/>
<protein>
    <submittedName>
        <fullName evidence="1">Uncharacterized protein</fullName>
    </submittedName>
</protein>
<dbReference type="Proteomes" id="UP001386955">
    <property type="component" value="Unassembled WGS sequence"/>
</dbReference>
<name>A0AAN9SRZ1_PSOTE</name>
<proteinExistence type="predicted"/>